<dbReference type="Gene3D" id="2.130.10.130">
    <property type="entry name" value="Integrin alpha, N-terminal"/>
    <property type="match status" value="4"/>
</dbReference>
<feature type="signal peptide" evidence="2">
    <location>
        <begin position="1"/>
        <end position="19"/>
    </location>
</feature>
<keyword evidence="5" id="KW-1185">Reference proteome</keyword>
<reference evidence="5" key="1">
    <citation type="submission" date="2016-10" db="EMBL/GenBank/DDBJ databases">
        <authorList>
            <person name="Varghese N."/>
            <person name="Submissions S."/>
        </authorList>
    </citation>
    <scope>NUCLEOTIDE SEQUENCE [LARGE SCALE GENOMIC DNA]</scope>
    <source>
        <strain evidence="5">Gh-67</strain>
    </source>
</reference>
<dbReference type="Pfam" id="PF07593">
    <property type="entry name" value="UnbV_ASPIC"/>
    <property type="match status" value="1"/>
</dbReference>
<keyword evidence="1 2" id="KW-0732">Signal</keyword>
<accession>A0A1G7TS84</accession>
<dbReference type="InterPro" id="IPR028994">
    <property type="entry name" value="Integrin_alpha_N"/>
</dbReference>
<feature type="chain" id="PRO_5011701207" evidence="2">
    <location>
        <begin position="20"/>
        <end position="1190"/>
    </location>
</feature>
<dbReference type="PANTHER" id="PTHR16026:SF0">
    <property type="entry name" value="CARTILAGE ACIDIC PROTEIN 1"/>
    <property type="match status" value="1"/>
</dbReference>
<dbReference type="Proteomes" id="UP000199705">
    <property type="component" value="Unassembled WGS sequence"/>
</dbReference>
<dbReference type="EMBL" id="FNCG01000003">
    <property type="protein sequence ID" value="SDG38042.1"/>
    <property type="molecule type" value="Genomic_DNA"/>
</dbReference>
<dbReference type="STRING" id="551996.SAMN05192573_103248"/>
<evidence type="ECO:0000256" key="1">
    <source>
        <dbReference type="ARBA" id="ARBA00022729"/>
    </source>
</evidence>
<dbReference type="RefSeq" id="WP_091164068.1">
    <property type="nucleotide sequence ID" value="NZ_FNCG01000003.1"/>
</dbReference>
<dbReference type="InterPro" id="IPR013517">
    <property type="entry name" value="FG-GAP"/>
</dbReference>
<dbReference type="Pfam" id="PF13517">
    <property type="entry name" value="FG-GAP_3"/>
    <property type="match status" value="4"/>
</dbReference>
<dbReference type="InterPro" id="IPR027039">
    <property type="entry name" value="Crtac1"/>
</dbReference>
<dbReference type="PROSITE" id="PS51257">
    <property type="entry name" value="PROKAR_LIPOPROTEIN"/>
    <property type="match status" value="1"/>
</dbReference>
<name>A0A1G7TS84_9SPHI</name>
<dbReference type="InterPro" id="IPR011519">
    <property type="entry name" value="UnbV_ASPIC"/>
</dbReference>
<evidence type="ECO:0000313" key="5">
    <source>
        <dbReference type="Proteomes" id="UP000199705"/>
    </source>
</evidence>
<evidence type="ECO:0000259" key="3">
    <source>
        <dbReference type="Pfam" id="PF07593"/>
    </source>
</evidence>
<dbReference type="SUPFAM" id="SSF69318">
    <property type="entry name" value="Integrin alpha N-terminal domain"/>
    <property type="match status" value="3"/>
</dbReference>
<protein>
    <submittedName>
        <fullName evidence="4">Repeat domain-containing protein</fullName>
    </submittedName>
</protein>
<gene>
    <name evidence="4" type="ORF">SAMN05192573_103248</name>
</gene>
<feature type="domain" description="ASPIC/UnbV" evidence="3">
    <location>
        <begin position="533"/>
        <end position="600"/>
    </location>
</feature>
<sequence length="1190" mass="132227">MKKFYPALLLVGVVLFSCAKKKTALFELIPSSHSGVTFNNLITENDSINPIDNANVYNGGGVGIGDFNNDGLQDIYFSGNMVSNKLYLNRGDFKFDDITDKAGVNGLGKWGRGVAVIDINNDGLQDIYVCNSLLQDSVKRQNLLYINQGTDKKGIPHFKEEGKEYGLNIHAYSTMATFFDYNNDGKLDMYLTVNRPGDGYYANQFRPIIADGSGKSTGRLYESKWDAQLKHPVFSDVSKKAGISIEGYGHAATIVDINKDGWKDIYVTNDFISPNILYINNGDGIFTNRSKEYFKHTSMNSMGQDIEDLNNDGLADVFELDMSPPDNYRKKMMSMPESYQSYELFNHYAYQYQYARNTLQINQGPGLGQNDSIKNPVFSETGFLSGVTETDWSWTPLITDFNNDGYRDIIVTNGFPKDVTDHDFIVYRNNPYSTASKKTVIDQIPTVKIHNYAFQNNGDLNFGDVSSQWGLDLPTFSNGAAYADLDNDGAMDMVINNINDQALIYKNNSRALTSKPSNYLQVKLNGNNFNRDGIGAWVDIYYAGKQHQVYENNPYRGYLSSIQNVAHFGLGKVNKLDSVVVRWPNNYKQVLKNVSANQTLKVNINDARQAYSWVIPQKNRGALFTEVTGTAGISYRHKEDDFPDFTIQKLLPHKFSAYAPALAAEDVDGNGLDDIAIGGNKKFPAQVFLQQANGKFNQRNLIDVKPDSANYKDESLLFFDADGDGKPDLYMSSGGYESAPGSKNYADRIYLNDGRGRFSEQKGALPGNFTSKLCVRAFDYNKDGKLDLLVTGRVDPWHYPNPVSCFILRNDSKPGKLQFTDATASVAPCLKNLGLTCDALVTDYDNDGWPDLVIAGEWMPITFIKNVGGKFVNSTAASGIADKIGWWNSIAAGDFRHCGKIDYIVGNLGKNSFFKASDKEPVYITAGDFDKRKTTDAFPSLFLPDTDGVKREFPSFVRDDAIKQMISLRKKFVNYRSFGHATLQDLLSPEQLKNALRLKANTLTSCYLENLGNGTFKMYPLPNYAQVSAINGMVVDDFDGDGNLDLAINGNYYGTNVSVGRYDALNGLLLKGDGKGGFKPLTILQSGICFPGDGKALVKLKGKDNRYYLAASEHNGSLKLLKLNIPAKTIKIEPQDAYAEVSAKDGSVTKQEFYYGSSFLSQSARFLKISPDVQKVKIVSNDGRCREIKL</sequence>
<dbReference type="AlphaFoldDB" id="A0A1G7TS84"/>
<organism evidence="4 5">
    <name type="scientific">Mucilaginibacter gossypii</name>
    <dbReference type="NCBI Taxonomy" id="551996"/>
    <lineage>
        <taxon>Bacteria</taxon>
        <taxon>Pseudomonadati</taxon>
        <taxon>Bacteroidota</taxon>
        <taxon>Sphingobacteriia</taxon>
        <taxon>Sphingobacteriales</taxon>
        <taxon>Sphingobacteriaceae</taxon>
        <taxon>Mucilaginibacter</taxon>
    </lineage>
</organism>
<proteinExistence type="predicted"/>
<evidence type="ECO:0000313" key="4">
    <source>
        <dbReference type="EMBL" id="SDG38042.1"/>
    </source>
</evidence>
<dbReference type="PANTHER" id="PTHR16026">
    <property type="entry name" value="CARTILAGE ACIDIC PROTEIN 1"/>
    <property type="match status" value="1"/>
</dbReference>
<evidence type="ECO:0000256" key="2">
    <source>
        <dbReference type="SAM" id="SignalP"/>
    </source>
</evidence>